<reference evidence="2 3" key="2">
    <citation type="journal article" date="2021" name="Int. J. Syst. Evol. Microbiol.">
        <title>Isolation and Polyphasic Characterization of Desulfuromonas versatilis sp. Nov., an Electrogenic Bacteria Capable of Versatile Metabolism Isolated from a Graphene Oxide-Reducing Enrichment Culture.</title>
        <authorList>
            <person name="Xie L."/>
            <person name="Yoshida N."/>
            <person name="Ishii S."/>
            <person name="Meng L."/>
        </authorList>
    </citation>
    <scope>NUCLEOTIDE SEQUENCE [LARGE SCALE GENOMIC DNA]</scope>
    <source>
        <strain evidence="2 3">NIT-T3</strain>
    </source>
</reference>
<dbReference type="Proteomes" id="UP001319827">
    <property type="component" value="Chromosome"/>
</dbReference>
<dbReference type="PANTHER" id="PTHR33525:SF3">
    <property type="entry name" value="RIBONUCLEASE Y"/>
    <property type="match status" value="1"/>
</dbReference>
<proteinExistence type="predicted"/>
<gene>
    <name evidence="2" type="ORF">DESUT3_28190</name>
</gene>
<keyword evidence="3" id="KW-1185">Reference proteome</keyword>
<name>A0ABN6E070_9BACT</name>
<dbReference type="PROSITE" id="PS51833">
    <property type="entry name" value="HDOD"/>
    <property type="match status" value="1"/>
</dbReference>
<dbReference type="InterPro" id="IPR052340">
    <property type="entry name" value="RNase_Y/CdgJ"/>
</dbReference>
<dbReference type="InterPro" id="IPR013976">
    <property type="entry name" value="HDOD"/>
</dbReference>
<sequence>MPECEAAGLPEETRLRLFQLQEIPPPSGIALEALRVAGDEQADLEQLVRLIEKSPELAVRILRCANSAYYGQRRHIHSVREAVIRVLGLSISKGLILALSMASAFKTSTCPEYQVPRHWFVAIATASLARDLAAGVTSEEKVSPAMAYSAGLIHNLGLLALVHTFPREMNEALKHGAVGELSRRIEARLGMDHRLAGGWLAQRWGLPEDLVLAVRHHGAVDYTGNHWPLVRLVGGAARIADRLFMEGAMPPLPAEWGAGLIAAGDCEAAIQGMLEQLDELKSLARQMAGSGG</sequence>
<evidence type="ECO:0000313" key="3">
    <source>
        <dbReference type="Proteomes" id="UP001319827"/>
    </source>
</evidence>
<protein>
    <submittedName>
        <fullName evidence="2">HD family phosphohydrolase</fullName>
    </submittedName>
</protein>
<dbReference type="PANTHER" id="PTHR33525">
    <property type="match status" value="1"/>
</dbReference>
<dbReference type="Pfam" id="PF08668">
    <property type="entry name" value="HDOD"/>
    <property type="match status" value="1"/>
</dbReference>
<dbReference type="Gene3D" id="1.10.3210.10">
    <property type="entry name" value="Hypothetical protein af1432"/>
    <property type="match status" value="1"/>
</dbReference>
<organism evidence="2 3">
    <name type="scientific">Desulfuromonas versatilis</name>
    <dbReference type="NCBI Taxonomy" id="2802975"/>
    <lineage>
        <taxon>Bacteria</taxon>
        <taxon>Pseudomonadati</taxon>
        <taxon>Thermodesulfobacteriota</taxon>
        <taxon>Desulfuromonadia</taxon>
        <taxon>Desulfuromonadales</taxon>
        <taxon>Desulfuromonadaceae</taxon>
        <taxon>Desulfuromonas</taxon>
    </lineage>
</organism>
<accession>A0ABN6E070</accession>
<evidence type="ECO:0000313" key="2">
    <source>
        <dbReference type="EMBL" id="BCR05750.1"/>
    </source>
</evidence>
<reference evidence="2 3" key="1">
    <citation type="journal article" date="2016" name="C (Basel)">
        <title>Selective Growth of and Electricity Production by Marine Exoelectrogenic Bacteria in Self-Aggregated Hydrogel of Microbially Reduced Graphene Oxide.</title>
        <authorList>
            <person name="Yoshida N."/>
            <person name="Goto Y."/>
            <person name="Miyata Y."/>
        </authorList>
    </citation>
    <scope>NUCLEOTIDE SEQUENCE [LARGE SCALE GENOMIC DNA]</scope>
    <source>
        <strain evidence="2 3">NIT-T3</strain>
    </source>
</reference>
<dbReference type="SUPFAM" id="SSF109604">
    <property type="entry name" value="HD-domain/PDEase-like"/>
    <property type="match status" value="1"/>
</dbReference>
<evidence type="ECO:0000259" key="1">
    <source>
        <dbReference type="PROSITE" id="PS51833"/>
    </source>
</evidence>
<feature type="domain" description="HDOD" evidence="1">
    <location>
        <begin position="23"/>
        <end position="220"/>
    </location>
</feature>
<dbReference type="EMBL" id="AP024355">
    <property type="protein sequence ID" value="BCR05750.1"/>
    <property type="molecule type" value="Genomic_DNA"/>
</dbReference>